<dbReference type="Gene3D" id="3.30.1380.10">
    <property type="match status" value="1"/>
</dbReference>
<dbReference type="InterPro" id="IPR009045">
    <property type="entry name" value="Zn_M74/Hedgehog-like"/>
</dbReference>
<dbReference type="SUPFAM" id="SSF55166">
    <property type="entry name" value="Hedgehog/DD-peptidase"/>
    <property type="match status" value="1"/>
</dbReference>
<dbReference type="GO" id="GO:0006508">
    <property type="term" value="P:proteolysis"/>
    <property type="evidence" value="ECO:0007669"/>
    <property type="project" value="InterPro"/>
</dbReference>
<gene>
    <name evidence="3" type="ORF">CN307_18995</name>
</gene>
<dbReference type="EMBL" id="NTRR01000032">
    <property type="protein sequence ID" value="PFE12213.1"/>
    <property type="molecule type" value="Genomic_DNA"/>
</dbReference>
<evidence type="ECO:0000256" key="1">
    <source>
        <dbReference type="SAM" id="Phobius"/>
    </source>
</evidence>
<protein>
    <submittedName>
        <fullName evidence="3">D-alanyl-D-alanine carboxypeptidase</fullName>
    </submittedName>
</protein>
<dbReference type="PANTHER" id="PTHR34385">
    <property type="entry name" value="D-ALANYL-D-ALANINE CARBOXYPEPTIDASE"/>
    <property type="match status" value="1"/>
</dbReference>
<dbReference type="CDD" id="cd14852">
    <property type="entry name" value="LD-carboxypeptidase"/>
    <property type="match status" value="1"/>
</dbReference>
<keyword evidence="1" id="KW-0812">Transmembrane</keyword>
<keyword evidence="3" id="KW-0645">Protease</keyword>
<proteinExistence type="predicted"/>
<evidence type="ECO:0000259" key="2">
    <source>
        <dbReference type="Pfam" id="PF02557"/>
    </source>
</evidence>
<organism evidence="3 4">
    <name type="scientific">Bacillus cereus</name>
    <dbReference type="NCBI Taxonomy" id="1396"/>
    <lineage>
        <taxon>Bacteria</taxon>
        <taxon>Bacillati</taxon>
        <taxon>Bacillota</taxon>
        <taxon>Bacilli</taxon>
        <taxon>Bacillales</taxon>
        <taxon>Bacillaceae</taxon>
        <taxon>Bacillus</taxon>
        <taxon>Bacillus cereus group</taxon>
    </lineage>
</organism>
<comment type="caution">
    <text evidence="3">The sequence shown here is derived from an EMBL/GenBank/DDBJ whole genome shotgun (WGS) entry which is preliminary data.</text>
</comment>
<dbReference type="RefSeq" id="WP_098343146.1">
    <property type="nucleotide sequence ID" value="NZ_NTRR01000032.1"/>
</dbReference>
<sequence>MIRKLIGSLVGGAVFLFLYIYIFLPSITDIAKSKDDIQNNDGSVTIASPDTIDVVVNKNRKLPSNYRPDDLVVPKVTFAFDGIQEKSHLRSEAAIALEKLFTLAKQDGIILHAISGFRSEQYQQTVYRRNVEKQGQVQADKVSARPGHSEHQTGLTMDVSANSVNNTLETQFANTIEGKWLKNNAHRAGFIIRYLKGKEHITGYSYEPWHIRYVGDIATEIHEKGITLEEYHNEK</sequence>
<feature type="domain" description="D-alanyl-D-alanine carboxypeptidase-like core" evidence="2">
    <location>
        <begin position="87"/>
        <end position="216"/>
    </location>
</feature>
<reference evidence="3 4" key="1">
    <citation type="submission" date="2017-09" db="EMBL/GenBank/DDBJ databases">
        <title>Large-scale bioinformatics analysis of Bacillus genomes uncovers conserved roles of natural products in bacterial physiology.</title>
        <authorList>
            <consortium name="Agbiome Team Llc"/>
            <person name="Bleich R.M."/>
            <person name="Grubbs K.J."/>
            <person name="Santa Maria K.C."/>
            <person name="Allen S.E."/>
            <person name="Farag S."/>
            <person name="Shank E.A."/>
            <person name="Bowers A."/>
        </authorList>
    </citation>
    <scope>NUCLEOTIDE SEQUENCE [LARGE SCALE GENOMIC DNA]</scope>
    <source>
        <strain evidence="3 4">AFS022681</strain>
    </source>
</reference>
<feature type="transmembrane region" description="Helical" evidence="1">
    <location>
        <begin position="6"/>
        <end position="24"/>
    </location>
</feature>
<dbReference type="AlphaFoldDB" id="A0A2A8ZYU9"/>
<dbReference type="InterPro" id="IPR052179">
    <property type="entry name" value="DD-CPase-like"/>
</dbReference>
<dbReference type="InterPro" id="IPR058193">
    <property type="entry name" value="VanY/YodJ_core_dom"/>
</dbReference>
<dbReference type="Proteomes" id="UP000220032">
    <property type="component" value="Unassembled WGS sequence"/>
</dbReference>
<accession>A0A2A8ZYU9</accession>
<dbReference type="GO" id="GO:0004180">
    <property type="term" value="F:carboxypeptidase activity"/>
    <property type="evidence" value="ECO:0007669"/>
    <property type="project" value="UniProtKB-KW"/>
</dbReference>
<dbReference type="PANTHER" id="PTHR34385:SF1">
    <property type="entry name" value="PEPTIDOGLYCAN L-ALANYL-D-GLUTAMATE ENDOPEPTIDASE CWLK"/>
    <property type="match status" value="1"/>
</dbReference>
<name>A0A2A8ZYU9_BACCE</name>
<keyword evidence="1" id="KW-1133">Transmembrane helix</keyword>
<keyword evidence="1" id="KW-0472">Membrane</keyword>
<keyword evidence="3" id="KW-0121">Carboxypeptidase</keyword>
<evidence type="ECO:0000313" key="3">
    <source>
        <dbReference type="EMBL" id="PFE12213.1"/>
    </source>
</evidence>
<keyword evidence="3" id="KW-0378">Hydrolase</keyword>
<dbReference type="InterPro" id="IPR003709">
    <property type="entry name" value="VanY-like_core_dom"/>
</dbReference>
<evidence type="ECO:0000313" key="4">
    <source>
        <dbReference type="Proteomes" id="UP000220032"/>
    </source>
</evidence>
<dbReference type="Pfam" id="PF02557">
    <property type="entry name" value="VanY"/>
    <property type="match status" value="1"/>
</dbReference>